<protein>
    <recommendedName>
        <fullName evidence="1">non-specific serine/threonine protein kinase</fullName>
        <ecNumber evidence="1">2.7.11.1</ecNumber>
    </recommendedName>
</protein>
<dbReference type="PANTHER" id="PTHR47634">
    <property type="entry name" value="PROTEIN KINASE DOMAIN-CONTAINING PROTEIN-RELATED"/>
    <property type="match status" value="1"/>
</dbReference>
<comment type="catalytic activity">
    <reaction evidence="8">
        <text>L-seryl-[protein] + ATP = O-phospho-L-seryl-[protein] + ADP + H(+)</text>
        <dbReference type="Rhea" id="RHEA:17989"/>
        <dbReference type="Rhea" id="RHEA-COMP:9863"/>
        <dbReference type="Rhea" id="RHEA-COMP:11604"/>
        <dbReference type="ChEBI" id="CHEBI:15378"/>
        <dbReference type="ChEBI" id="CHEBI:29999"/>
        <dbReference type="ChEBI" id="CHEBI:30616"/>
        <dbReference type="ChEBI" id="CHEBI:83421"/>
        <dbReference type="ChEBI" id="CHEBI:456216"/>
        <dbReference type="EC" id="2.7.11.1"/>
    </reaction>
</comment>
<dbReference type="Proteomes" id="UP001301958">
    <property type="component" value="Unassembled WGS sequence"/>
</dbReference>
<gene>
    <name evidence="10" type="ORF">QBC38DRAFT_549577</name>
</gene>
<dbReference type="GO" id="GO:0050684">
    <property type="term" value="P:regulation of mRNA processing"/>
    <property type="evidence" value="ECO:0007669"/>
    <property type="project" value="TreeGrafter"/>
</dbReference>
<evidence type="ECO:0000256" key="5">
    <source>
        <dbReference type="ARBA" id="ARBA00022777"/>
    </source>
</evidence>
<evidence type="ECO:0000256" key="2">
    <source>
        <dbReference type="ARBA" id="ARBA00022527"/>
    </source>
</evidence>
<keyword evidence="6" id="KW-0067">ATP-binding</keyword>
<evidence type="ECO:0000256" key="7">
    <source>
        <dbReference type="ARBA" id="ARBA00047899"/>
    </source>
</evidence>
<dbReference type="EMBL" id="MU865497">
    <property type="protein sequence ID" value="KAK4222004.1"/>
    <property type="molecule type" value="Genomic_DNA"/>
</dbReference>
<feature type="domain" description="Protein kinase" evidence="9">
    <location>
        <begin position="24"/>
        <end position="220"/>
    </location>
</feature>
<evidence type="ECO:0000256" key="6">
    <source>
        <dbReference type="ARBA" id="ARBA00022840"/>
    </source>
</evidence>
<accession>A0AAN6YMI6</accession>
<keyword evidence="3" id="KW-0808">Transferase</keyword>
<dbReference type="GO" id="GO:0005634">
    <property type="term" value="C:nucleus"/>
    <property type="evidence" value="ECO:0007669"/>
    <property type="project" value="TreeGrafter"/>
</dbReference>
<comment type="caution">
    <text evidence="10">The sequence shown here is derived from an EMBL/GenBank/DDBJ whole genome shotgun (WGS) entry which is preliminary data.</text>
</comment>
<sequence>MVTAYRYWGYHPVHICDNFNNGDYKVIRKLGHDNFSTSWLADDFNFGRYVTLRIFKSDHADRKELKMIERMSAGNFRAANEAVLQILGSFRCQGPNGIHLGLIFEPLGPSVRVMELSFPRLAPGLHFMRDRLQVANRILQQTLKALAFLHSRGIAHGNLTPSNIVFALGNIDSESLPESALCQDLTHDITTDDDLSKYAHLTRTLDGSHDSRAPRYICPS</sequence>
<dbReference type="PANTHER" id="PTHR47634:SF9">
    <property type="entry name" value="PROTEIN KINASE DOMAIN-CONTAINING PROTEIN-RELATED"/>
    <property type="match status" value="1"/>
</dbReference>
<dbReference type="Gene3D" id="3.30.200.20">
    <property type="entry name" value="Phosphorylase Kinase, domain 1"/>
    <property type="match status" value="1"/>
</dbReference>
<reference evidence="10" key="1">
    <citation type="journal article" date="2023" name="Mol. Phylogenet. Evol.">
        <title>Genome-scale phylogeny and comparative genomics of the fungal order Sordariales.</title>
        <authorList>
            <person name="Hensen N."/>
            <person name="Bonometti L."/>
            <person name="Westerberg I."/>
            <person name="Brannstrom I.O."/>
            <person name="Guillou S."/>
            <person name="Cros-Aarteil S."/>
            <person name="Calhoun S."/>
            <person name="Haridas S."/>
            <person name="Kuo A."/>
            <person name="Mondo S."/>
            <person name="Pangilinan J."/>
            <person name="Riley R."/>
            <person name="LaButti K."/>
            <person name="Andreopoulos B."/>
            <person name="Lipzen A."/>
            <person name="Chen C."/>
            <person name="Yan M."/>
            <person name="Daum C."/>
            <person name="Ng V."/>
            <person name="Clum A."/>
            <person name="Steindorff A."/>
            <person name="Ohm R.A."/>
            <person name="Martin F."/>
            <person name="Silar P."/>
            <person name="Natvig D.O."/>
            <person name="Lalanne C."/>
            <person name="Gautier V."/>
            <person name="Ament-Velasquez S.L."/>
            <person name="Kruys A."/>
            <person name="Hutchinson M.I."/>
            <person name="Powell A.J."/>
            <person name="Barry K."/>
            <person name="Miller A.N."/>
            <person name="Grigoriev I.V."/>
            <person name="Debuchy R."/>
            <person name="Gladieux P."/>
            <person name="Hiltunen Thoren M."/>
            <person name="Johannesson H."/>
        </authorList>
    </citation>
    <scope>NUCLEOTIDE SEQUENCE</scope>
    <source>
        <strain evidence="10">CBS 990.96</strain>
    </source>
</reference>
<dbReference type="GO" id="GO:0005737">
    <property type="term" value="C:cytoplasm"/>
    <property type="evidence" value="ECO:0007669"/>
    <property type="project" value="TreeGrafter"/>
</dbReference>
<dbReference type="GO" id="GO:0004674">
    <property type="term" value="F:protein serine/threonine kinase activity"/>
    <property type="evidence" value="ECO:0007669"/>
    <property type="project" value="UniProtKB-KW"/>
</dbReference>
<evidence type="ECO:0000256" key="8">
    <source>
        <dbReference type="ARBA" id="ARBA00048679"/>
    </source>
</evidence>
<dbReference type="InterPro" id="IPR051334">
    <property type="entry name" value="SRPK"/>
</dbReference>
<keyword evidence="5 10" id="KW-0418">Kinase</keyword>
<proteinExistence type="predicted"/>
<evidence type="ECO:0000259" key="9">
    <source>
        <dbReference type="PROSITE" id="PS50011"/>
    </source>
</evidence>
<keyword evidence="11" id="KW-1185">Reference proteome</keyword>
<dbReference type="EC" id="2.7.11.1" evidence="1"/>
<name>A0AAN6YMI6_9PEZI</name>
<dbReference type="GO" id="GO:0005524">
    <property type="term" value="F:ATP binding"/>
    <property type="evidence" value="ECO:0007669"/>
    <property type="project" value="UniProtKB-KW"/>
</dbReference>
<keyword evidence="2" id="KW-0723">Serine/threonine-protein kinase</keyword>
<dbReference type="Gene3D" id="1.10.510.10">
    <property type="entry name" value="Transferase(Phosphotransferase) domain 1"/>
    <property type="match status" value="1"/>
</dbReference>
<evidence type="ECO:0000256" key="3">
    <source>
        <dbReference type="ARBA" id="ARBA00022679"/>
    </source>
</evidence>
<evidence type="ECO:0000313" key="10">
    <source>
        <dbReference type="EMBL" id="KAK4222004.1"/>
    </source>
</evidence>
<evidence type="ECO:0000256" key="4">
    <source>
        <dbReference type="ARBA" id="ARBA00022741"/>
    </source>
</evidence>
<dbReference type="SUPFAM" id="SSF56112">
    <property type="entry name" value="Protein kinase-like (PK-like)"/>
    <property type="match status" value="1"/>
</dbReference>
<dbReference type="GO" id="GO:0000245">
    <property type="term" value="P:spliceosomal complex assembly"/>
    <property type="evidence" value="ECO:0007669"/>
    <property type="project" value="TreeGrafter"/>
</dbReference>
<keyword evidence="4" id="KW-0547">Nucleotide-binding</keyword>
<evidence type="ECO:0000256" key="1">
    <source>
        <dbReference type="ARBA" id="ARBA00012513"/>
    </source>
</evidence>
<reference evidence="10" key="2">
    <citation type="submission" date="2023-05" db="EMBL/GenBank/DDBJ databases">
        <authorList>
            <consortium name="Lawrence Berkeley National Laboratory"/>
            <person name="Steindorff A."/>
            <person name="Hensen N."/>
            <person name="Bonometti L."/>
            <person name="Westerberg I."/>
            <person name="Brannstrom I.O."/>
            <person name="Guillou S."/>
            <person name="Cros-Aarteil S."/>
            <person name="Calhoun S."/>
            <person name="Haridas S."/>
            <person name="Kuo A."/>
            <person name="Mondo S."/>
            <person name="Pangilinan J."/>
            <person name="Riley R."/>
            <person name="Labutti K."/>
            <person name="Andreopoulos B."/>
            <person name="Lipzen A."/>
            <person name="Chen C."/>
            <person name="Yanf M."/>
            <person name="Daum C."/>
            <person name="Ng V."/>
            <person name="Clum A."/>
            <person name="Ohm R."/>
            <person name="Martin F."/>
            <person name="Silar P."/>
            <person name="Natvig D."/>
            <person name="Lalanne C."/>
            <person name="Gautier V."/>
            <person name="Ament-Velasquez S.L."/>
            <person name="Kruys A."/>
            <person name="Hutchinson M.I."/>
            <person name="Powell A.J."/>
            <person name="Barry K."/>
            <person name="Miller A.N."/>
            <person name="Grigoriev I.V."/>
            <person name="Debuchy R."/>
            <person name="Gladieux P."/>
            <person name="Thoren M.H."/>
            <person name="Johannesson H."/>
        </authorList>
    </citation>
    <scope>NUCLEOTIDE SEQUENCE</scope>
    <source>
        <strain evidence="10">CBS 990.96</strain>
    </source>
</reference>
<dbReference type="AlphaFoldDB" id="A0AAN6YMI6"/>
<dbReference type="PROSITE" id="PS50011">
    <property type="entry name" value="PROTEIN_KINASE_DOM"/>
    <property type="match status" value="1"/>
</dbReference>
<organism evidence="10 11">
    <name type="scientific">Podospora fimiseda</name>
    <dbReference type="NCBI Taxonomy" id="252190"/>
    <lineage>
        <taxon>Eukaryota</taxon>
        <taxon>Fungi</taxon>
        <taxon>Dikarya</taxon>
        <taxon>Ascomycota</taxon>
        <taxon>Pezizomycotina</taxon>
        <taxon>Sordariomycetes</taxon>
        <taxon>Sordariomycetidae</taxon>
        <taxon>Sordariales</taxon>
        <taxon>Podosporaceae</taxon>
        <taxon>Podospora</taxon>
    </lineage>
</organism>
<evidence type="ECO:0000313" key="11">
    <source>
        <dbReference type="Proteomes" id="UP001301958"/>
    </source>
</evidence>
<dbReference type="InterPro" id="IPR011009">
    <property type="entry name" value="Kinase-like_dom_sf"/>
</dbReference>
<dbReference type="InterPro" id="IPR000719">
    <property type="entry name" value="Prot_kinase_dom"/>
</dbReference>
<comment type="catalytic activity">
    <reaction evidence="7">
        <text>L-threonyl-[protein] + ATP = O-phospho-L-threonyl-[protein] + ADP + H(+)</text>
        <dbReference type="Rhea" id="RHEA:46608"/>
        <dbReference type="Rhea" id="RHEA-COMP:11060"/>
        <dbReference type="Rhea" id="RHEA-COMP:11605"/>
        <dbReference type="ChEBI" id="CHEBI:15378"/>
        <dbReference type="ChEBI" id="CHEBI:30013"/>
        <dbReference type="ChEBI" id="CHEBI:30616"/>
        <dbReference type="ChEBI" id="CHEBI:61977"/>
        <dbReference type="ChEBI" id="CHEBI:456216"/>
        <dbReference type="EC" id="2.7.11.1"/>
    </reaction>
</comment>